<protein>
    <recommendedName>
        <fullName evidence="3">ATPase (AAA+ superfamily)-like protein</fullName>
    </recommendedName>
</protein>
<organism evidence="1 2">
    <name type="scientific">Thermotoga petrophila</name>
    <dbReference type="NCBI Taxonomy" id="93929"/>
    <lineage>
        <taxon>Bacteria</taxon>
        <taxon>Thermotogati</taxon>
        <taxon>Thermotogota</taxon>
        <taxon>Thermotogae</taxon>
        <taxon>Thermotogales</taxon>
        <taxon>Thermotogaceae</taxon>
        <taxon>Thermotoga</taxon>
    </lineage>
</organism>
<sequence length="1124" mass="129452">MKFGPYEVWEDVLDESFDSQVAPELGDVYTGEAPEIYRDPKEFFKRTYFTDATVEILKRILDTFEGKERKNIFLIYSLFGGGKTHLLLTLYHAFRTPEALEDPEVLEGYIPEKSEKRETIRKLAERIKLLGESVKVVPVYGKGRVGQPSIPLDVGPYSVKTIWGYIAHSLGKYSIVEKNDKKLTVPAVETLRDLFRGEKVLLLIDEIADYVDNLYNSGAEEDRRYAKNVDNFIDRLSTALSRSTSSMVITLPMTEEGGNLRTQEEYNHSVVRALWDAVRRVGGADSYTPVRTVGINDELVEVLKKRIFKHVDPDIRRRTLERIRSETNDVEIFGHGGFAQEIPRTYPFHPEYIQILRTIIEKTDLQRTRDMIRITRIVVRNLIDSYEKEGFAPAIILPIHIDLTNDRIRGMLFGEKSKFADYASIIDAELVNDEKYRAFRHPELARMILTYIFLRTYPFDAPTPLNDFPTLTTISRAIYDPETFSKKQWIPADIKDTVEEIESHPHFVFLNRKDGVFWFWRVANVTKMVDSKTEELIQSNYGEIWNQLVRYVDQLVREKRSIAARGKGSTVEEHVRFFEQVIVSKEPQELMDNEMYKLFVLVSEDVDEKLLKGIVFQIGSGSRTYKNTVVVCYPIPGTMKHLIMTTARDMACQRVMDTVKEMYGKYGEDVVKIQLNQLRDIRNRALEDLENQIVGSFRKVAYPVKDGIDTADAPASSKSVVENVYSALKGRGKIAEEFDFIEFANWLKENIGLNILKPEGYCVSELRKIICSNPSAPMVDFENLKKSIKEAVRKLKIGLERKGKILFKRVYSEIPDFAQESGVEISKVEPDDIILPANEALRRQVCELLKQEKDEIRDGKRYRVWYEIYLPSSEFSELLRNLVTVENEECQIEDEEAVMYGLILEKKEEVEIKKGEFDLEVARRSVEGKPGEKVEIPFRITAFGDTEIELSSEYGELSNQSVFLREGESSEVLWSLIIPHEKKVVKIEAKSGEKTISSEITLVPKVESSVLETNTLDETHKGMFLVSVRSIKDLDTLRFLQDFEGVVSGRLETEKPEWKVQFSETDRKTFEYIASELEDFLGTKALLDVDFRLSEPQMINDLIFEKLRPLNGKVSFILKKGDQK</sequence>
<name>A0A101ER11_9THEM</name>
<proteinExistence type="predicted"/>
<dbReference type="Proteomes" id="UP000058636">
    <property type="component" value="Unassembled WGS sequence"/>
</dbReference>
<dbReference type="EMBL" id="LGFG01000052">
    <property type="protein sequence ID" value="KUK23102.1"/>
    <property type="molecule type" value="Genomic_DNA"/>
</dbReference>
<evidence type="ECO:0008006" key="3">
    <source>
        <dbReference type="Google" id="ProtNLM"/>
    </source>
</evidence>
<dbReference type="PATRIC" id="fig|93930.3.peg.1648"/>
<reference evidence="1 2" key="1">
    <citation type="journal article" date="2015" name="MBio">
        <title>Genome-Resolved Metagenomic Analysis Reveals Roles for Candidate Phyla and Other Microbial Community Members in Biogeochemical Transformations in Oil Reservoirs.</title>
        <authorList>
            <person name="Hu P."/>
            <person name="Tom L."/>
            <person name="Singh A."/>
            <person name="Thomas B.C."/>
            <person name="Baker B.J."/>
            <person name="Piceno Y.M."/>
            <person name="Andersen G.L."/>
            <person name="Banfield J.F."/>
        </authorList>
    </citation>
    <scope>NUCLEOTIDE SEQUENCE [LARGE SCALE GENOMIC DNA]</scope>
    <source>
        <strain evidence="1">46_26</strain>
    </source>
</reference>
<evidence type="ECO:0000313" key="1">
    <source>
        <dbReference type="EMBL" id="KUK23102.1"/>
    </source>
</evidence>
<gene>
    <name evidence="1" type="ORF">XD57_0797</name>
</gene>
<dbReference type="AlphaFoldDB" id="A0A101ER11"/>
<comment type="caution">
    <text evidence="1">The sequence shown here is derived from an EMBL/GenBank/DDBJ whole genome shotgun (WGS) entry which is preliminary data.</text>
</comment>
<dbReference type="InterPro" id="IPR007555">
    <property type="entry name" value="DUF499"/>
</dbReference>
<dbReference type="Pfam" id="PF04465">
    <property type="entry name" value="DUF499"/>
    <property type="match status" value="1"/>
</dbReference>
<accession>A0A101ER11</accession>
<evidence type="ECO:0000313" key="2">
    <source>
        <dbReference type="Proteomes" id="UP000058636"/>
    </source>
</evidence>